<dbReference type="Proteomes" id="UP001372834">
    <property type="component" value="Unassembled WGS sequence"/>
</dbReference>
<feature type="chain" id="PRO_5042983338" description="Serpin domain-containing protein" evidence="6">
    <location>
        <begin position="20"/>
        <end position="1427"/>
    </location>
</feature>
<feature type="region of interest" description="Disordered" evidence="5">
    <location>
        <begin position="761"/>
        <end position="800"/>
    </location>
</feature>
<evidence type="ECO:0000259" key="7">
    <source>
        <dbReference type="SMART" id="SM00093"/>
    </source>
</evidence>
<comment type="caution">
    <text evidence="8">The sequence shown here is derived from an EMBL/GenBank/DDBJ whole genome shotgun (WGS) entry which is preliminary data.</text>
</comment>
<dbReference type="PANTHER" id="PTHR11461:SF372">
    <property type="entry name" value="ACCESSORY GLAND PROTEIN ACP76A-RELATED"/>
    <property type="match status" value="1"/>
</dbReference>
<feature type="compositionally biased region" description="Low complexity" evidence="5">
    <location>
        <begin position="529"/>
        <end position="542"/>
    </location>
</feature>
<keyword evidence="2" id="KW-0722">Serine protease inhibitor</keyword>
<evidence type="ECO:0000256" key="4">
    <source>
        <dbReference type="SAM" id="Coils"/>
    </source>
</evidence>
<dbReference type="SUPFAM" id="SSF56574">
    <property type="entry name" value="Serpins"/>
    <property type="match status" value="1"/>
</dbReference>
<dbReference type="InterPro" id="IPR023795">
    <property type="entry name" value="Serpin_CS"/>
</dbReference>
<dbReference type="InterPro" id="IPR042185">
    <property type="entry name" value="Serpin_sf_2"/>
</dbReference>
<dbReference type="PANTHER" id="PTHR11461">
    <property type="entry name" value="SERINE PROTEASE INHIBITOR, SERPIN"/>
    <property type="match status" value="1"/>
</dbReference>
<dbReference type="GO" id="GO:0004867">
    <property type="term" value="F:serine-type endopeptidase inhibitor activity"/>
    <property type="evidence" value="ECO:0007669"/>
    <property type="project" value="UniProtKB-KW"/>
</dbReference>
<feature type="signal peptide" evidence="6">
    <location>
        <begin position="1"/>
        <end position="19"/>
    </location>
</feature>
<dbReference type="Gene3D" id="3.30.497.10">
    <property type="entry name" value="Antithrombin, subunit I, domain 2"/>
    <property type="match status" value="1"/>
</dbReference>
<feature type="region of interest" description="Disordered" evidence="5">
    <location>
        <begin position="702"/>
        <end position="740"/>
    </location>
</feature>
<organism evidence="8 9">
    <name type="scientific">Polyplax serrata</name>
    <name type="common">Common mouse louse</name>
    <dbReference type="NCBI Taxonomy" id="468196"/>
    <lineage>
        <taxon>Eukaryota</taxon>
        <taxon>Metazoa</taxon>
        <taxon>Ecdysozoa</taxon>
        <taxon>Arthropoda</taxon>
        <taxon>Hexapoda</taxon>
        <taxon>Insecta</taxon>
        <taxon>Pterygota</taxon>
        <taxon>Neoptera</taxon>
        <taxon>Paraneoptera</taxon>
        <taxon>Psocodea</taxon>
        <taxon>Troctomorpha</taxon>
        <taxon>Phthiraptera</taxon>
        <taxon>Anoplura</taxon>
        <taxon>Polyplacidae</taxon>
        <taxon>Polyplax</taxon>
    </lineage>
</organism>
<feature type="compositionally biased region" description="Polar residues" evidence="5">
    <location>
        <begin position="513"/>
        <end position="528"/>
    </location>
</feature>
<evidence type="ECO:0000256" key="1">
    <source>
        <dbReference type="ARBA" id="ARBA00022690"/>
    </source>
</evidence>
<dbReference type="InterPro" id="IPR000215">
    <property type="entry name" value="Serpin_fam"/>
</dbReference>
<dbReference type="Pfam" id="PF00079">
    <property type="entry name" value="Serpin"/>
    <property type="match status" value="1"/>
</dbReference>
<evidence type="ECO:0000256" key="3">
    <source>
        <dbReference type="RuleBase" id="RU000411"/>
    </source>
</evidence>
<feature type="region of interest" description="Disordered" evidence="5">
    <location>
        <begin position="388"/>
        <end position="429"/>
    </location>
</feature>
<keyword evidence="1" id="KW-0646">Protease inhibitor</keyword>
<feature type="compositionally biased region" description="Polar residues" evidence="5">
    <location>
        <begin position="865"/>
        <end position="882"/>
    </location>
</feature>
<feature type="compositionally biased region" description="Polar residues" evidence="5">
    <location>
        <begin position="46"/>
        <end position="56"/>
    </location>
</feature>
<dbReference type="SMART" id="SM00093">
    <property type="entry name" value="SERPIN"/>
    <property type="match status" value="1"/>
</dbReference>
<feature type="coiled-coil region" evidence="4">
    <location>
        <begin position="485"/>
        <end position="512"/>
    </location>
</feature>
<accession>A0AAN8PWK6</accession>
<comment type="similarity">
    <text evidence="3">Belongs to the serpin family.</text>
</comment>
<feature type="domain" description="Serpin" evidence="7">
    <location>
        <begin position="995"/>
        <end position="1423"/>
    </location>
</feature>
<sequence length="1427" mass="157560">MKTTIYMCIVVFYCATVRAFPAEVSQDDKPKEIRENFSGGTELKETQTSNGPSLTTTSSLLFKDTRPILTYLLEQPKKQGGLSSPAHLLSPDRYEFFTFDDDGQIVKKLMSVKEIQKIIANNEKGYNGDHGTPIEYYQILTVSPDVESLPSVSRINPNEPLFSIHDVIASVQNVLKSEINIKQLQGKSNDTKSLTTISADHFEILTEKPDEPYEIERPKPTAQIVEEIEYKDVAKSEPVINLQSSAETLSPSIRLSSIELNESDAEVKSNDRRETFYNSEQIMDTQTPQPLPLTASPTPEEEEVTLVKESKLTTQSSVQPSTFVIAQEVQSPSSFVGSETAETIMFPVITHEAAPLPLYDAHPAMISNESYLDMEPFIFQQNWRIEEEENTTTSKPEIESLVKSEEVTEKPEENVEGQSTSLPSSISSTSSEQISITPDLANSVSSVLWQIASDNVFLDQLKSTSPSFVTTTANEFVENVENIENLENMENVENLEKNVENQKNVENVENVETSETQYPSVQNNSHYESTSPTPSIYSTSQTSTKKIFDNPIIVLESILRPQSKPTIPHVANKVAENGSQADAEELDSSTFISLNEISSTVSSITELLIGSSTTTETYEKTDAQSGQTVDNLSTTQTTGKYDQLGESSTLVPQTFLHSVPTDAVYQSPEQVKPITEKGSTPKDYITSVSPTQQTIKGVQIVQESNSGKIQRTTVPPRPSAEENQKIQSTEYSTVTEAGATSTEASTLTTLVSGLLVTDSSTLSTATEENLKVSTPESTDEQTTEGTTPTGGASTESSSEVTRVDITFVPMLIKTPKPENKQEANLTVVEQKETKEEVNITLTSETPINHEDIHIESKNGEMELTSAPSPITPVNTQASVISPESDSKVEEVIGSSKQNFILRPAPGRPNTGFKPIKVRPVLETRPSKPPAAVRPVVKDQVKPAETKRPYENHLQSSPSLVELEAAPPENLGLEATTVNLDEGIRQFSELCNELAFSLWSSVTHNGMSFVRSIVISPFAVSSLLAMVFLGARGPTSGQMNDILRLDDMVTFNPHLVFKNVTESLTLSRNPGVATAAFVRELYSDKSKGKLLDFYKERVQQFYDGHVEEVNFKTIGDTLRRQTNHLVKRQTWGKITDFLRGSNIVPRPPLALFSANIFQTDCTRASTKDRDGEMYFVILPASRLRRLVPIPAVVWRSDFLAGYEPQLDATAVSISPANSVVSTIFVLPGQQGLIAPGDTLARLEHHLLGSPFSKGHWSRLMRSLLPRPGLELQIPRTSHRSVINVTASLQRMGLRDLFSAEKADLTGLNGLANDLHLSDMIQVNLFSTCGEEPIGSRHHAEVYPATPNLRKDKSSMDNLFAISDFEDPAISALPLELRPRQARIPLSKPGAKIPEPPRLRFDRPFLFFVRHNPTGLILHMGRFNPRLMP</sequence>
<dbReference type="InterPro" id="IPR036186">
    <property type="entry name" value="Serpin_sf"/>
</dbReference>
<feature type="region of interest" description="Disordered" evidence="5">
    <location>
        <begin position="862"/>
        <end position="882"/>
    </location>
</feature>
<keyword evidence="4" id="KW-0175">Coiled coil</keyword>
<protein>
    <recommendedName>
        <fullName evidence="7">Serpin domain-containing protein</fullName>
    </recommendedName>
</protein>
<evidence type="ECO:0000256" key="6">
    <source>
        <dbReference type="SAM" id="SignalP"/>
    </source>
</evidence>
<dbReference type="EMBL" id="JAWJWE010000003">
    <property type="protein sequence ID" value="KAK6638857.1"/>
    <property type="molecule type" value="Genomic_DNA"/>
</dbReference>
<gene>
    <name evidence="8" type="ORF">RUM43_007126</name>
</gene>
<dbReference type="PROSITE" id="PS00284">
    <property type="entry name" value="SERPIN"/>
    <property type="match status" value="1"/>
</dbReference>
<dbReference type="InterPro" id="IPR023796">
    <property type="entry name" value="Serpin_dom"/>
</dbReference>
<proteinExistence type="inferred from homology"/>
<feature type="region of interest" description="Disordered" evidence="5">
    <location>
        <begin position="32"/>
        <end position="56"/>
    </location>
</feature>
<name>A0AAN8PWK6_POLSC</name>
<feature type="compositionally biased region" description="Basic and acidic residues" evidence="5">
    <location>
        <begin position="396"/>
        <end position="413"/>
    </location>
</feature>
<evidence type="ECO:0000256" key="2">
    <source>
        <dbReference type="ARBA" id="ARBA00022900"/>
    </source>
</evidence>
<feature type="compositionally biased region" description="Polar residues" evidence="5">
    <location>
        <begin position="702"/>
        <end position="713"/>
    </location>
</feature>
<dbReference type="CDD" id="cd00172">
    <property type="entry name" value="serpin"/>
    <property type="match status" value="1"/>
</dbReference>
<keyword evidence="6" id="KW-0732">Signal</keyword>
<evidence type="ECO:0000256" key="5">
    <source>
        <dbReference type="SAM" id="MobiDB-lite"/>
    </source>
</evidence>
<evidence type="ECO:0000313" key="8">
    <source>
        <dbReference type="EMBL" id="KAK6638857.1"/>
    </source>
</evidence>
<dbReference type="Gene3D" id="2.30.39.10">
    <property type="entry name" value="Alpha-1-antitrypsin, domain 1"/>
    <property type="match status" value="2"/>
</dbReference>
<feature type="compositionally biased region" description="Low complexity" evidence="5">
    <location>
        <begin position="783"/>
        <end position="800"/>
    </location>
</feature>
<evidence type="ECO:0000313" key="9">
    <source>
        <dbReference type="Proteomes" id="UP001372834"/>
    </source>
</evidence>
<reference evidence="8 9" key="1">
    <citation type="submission" date="2023-10" db="EMBL/GenBank/DDBJ databases">
        <title>Genomes of two closely related lineages of the louse Polyplax serrata with different host specificities.</title>
        <authorList>
            <person name="Martinu J."/>
            <person name="Tarabai H."/>
            <person name="Stefka J."/>
            <person name="Hypsa V."/>
        </authorList>
    </citation>
    <scope>NUCLEOTIDE SEQUENCE [LARGE SCALE GENOMIC DNA]</scope>
    <source>
        <strain evidence="8">HR10_N</strain>
    </source>
</reference>
<feature type="region of interest" description="Disordered" evidence="5">
    <location>
        <begin position="513"/>
        <end position="542"/>
    </location>
</feature>
<dbReference type="InterPro" id="IPR042178">
    <property type="entry name" value="Serpin_sf_1"/>
</dbReference>
<feature type="compositionally biased region" description="Low complexity" evidence="5">
    <location>
        <begin position="419"/>
        <end position="429"/>
    </location>
</feature>
<dbReference type="GO" id="GO:0005615">
    <property type="term" value="C:extracellular space"/>
    <property type="evidence" value="ECO:0007669"/>
    <property type="project" value="InterPro"/>
</dbReference>